<proteinExistence type="predicted"/>
<evidence type="ECO:0000313" key="2">
    <source>
        <dbReference type="Proteomes" id="UP001150581"/>
    </source>
</evidence>
<comment type="caution">
    <text evidence="1">The sequence shown here is derived from an EMBL/GenBank/DDBJ whole genome shotgun (WGS) entry which is preliminary data.</text>
</comment>
<reference evidence="1" key="1">
    <citation type="submission" date="2022-07" db="EMBL/GenBank/DDBJ databases">
        <title>Phylogenomic reconstructions and comparative analyses of Kickxellomycotina fungi.</title>
        <authorList>
            <person name="Reynolds N.K."/>
            <person name="Stajich J.E."/>
            <person name="Barry K."/>
            <person name="Grigoriev I.V."/>
            <person name="Crous P."/>
            <person name="Smith M.E."/>
        </authorList>
    </citation>
    <scope>NUCLEOTIDE SEQUENCE</scope>
    <source>
        <strain evidence="1">Benny 63K</strain>
    </source>
</reference>
<sequence>MVAFKASIISLAAALFVASPVLGMYDKGSAVKQLGPSNFERVLGKTSQPTFVKFYAPWCGHCKTLEPEFERAAQKTQGIARFYAVDCDQDKNRGLCAQFDVKGFPTLKVFTEKRTKRGTRRSVDYQGERKASAMAKYVRSMLPNLSKKLASDELDGFVASDKLPKAVLLTERAKTSELWKGISAQFDRRVQFAHISNPEKSVLERLGVSELPAIVVFPNPADTSLSNVYNGETKYAPLAQFISSAVSGKKAKVETTAKPDVQITQSVEEIANQADLERHCINPADSSQVPVLCIIGIVPLEPEYEESRSEHAQAVGELQAVLERQLTRNSNVSTAAFDDDNDDEDDVKSEQQKESTVGKAGSPFRVSWVNALSDSGRRIRDMFGLSDDLPSAVIINPRKSASAPYRGVFAGDDILEWANACYQGHHMRRFMFDLDISSTQPAKKAAEAAHEEL</sequence>
<evidence type="ECO:0000313" key="1">
    <source>
        <dbReference type="EMBL" id="KAJ1892719.1"/>
    </source>
</evidence>
<dbReference type="Proteomes" id="UP001150581">
    <property type="component" value="Unassembled WGS sequence"/>
</dbReference>
<organism evidence="1 2">
    <name type="scientific">Kickxella alabastrina</name>
    <dbReference type="NCBI Taxonomy" id="61397"/>
    <lineage>
        <taxon>Eukaryota</taxon>
        <taxon>Fungi</taxon>
        <taxon>Fungi incertae sedis</taxon>
        <taxon>Zoopagomycota</taxon>
        <taxon>Kickxellomycotina</taxon>
        <taxon>Kickxellomycetes</taxon>
        <taxon>Kickxellales</taxon>
        <taxon>Kickxellaceae</taxon>
        <taxon>Kickxella</taxon>
    </lineage>
</organism>
<keyword evidence="2" id="KW-1185">Reference proteome</keyword>
<gene>
    <name evidence="1" type="ORF">LPJ66_006176</name>
</gene>
<name>A0ACC1IET6_9FUNG</name>
<protein>
    <submittedName>
        <fullName evidence="1">Uncharacterized protein</fullName>
    </submittedName>
</protein>
<accession>A0ACC1IET6</accession>
<dbReference type="EMBL" id="JANBPG010000946">
    <property type="protein sequence ID" value="KAJ1892719.1"/>
    <property type="molecule type" value="Genomic_DNA"/>
</dbReference>